<evidence type="ECO:0000313" key="7">
    <source>
        <dbReference type="Proteomes" id="UP000308671"/>
    </source>
</evidence>
<dbReference type="GO" id="GO:0022857">
    <property type="term" value="F:transmembrane transporter activity"/>
    <property type="evidence" value="ECO:0007669"/>
    <property type="project" value="InterPro"/>
</dbReference>
<evidence type="ECO:0000256" key="3">
    <source>
        <dbReference type="ARBA" id="ARBA00022989"/>
    </source>
</evidence>
<feature type="transmembrane region" description="Helical" evidence="5">
    <location>
        <begin position="113"/>
        <end position="136"/>
    </location>
</feature>
<dbReference type="OrthoDB" id="5215911at2759"/>
<proteinExistence type="predicted"/>
<protein>
    <recommendedName>
        <fullName evidence="8">Major facilitator superfamily (MFS) profile domain-containing protein</fullName>
    </recommendedName>
</protein>
<feature type="transmembrane region" description="Helical" evidence="5">
    <location>
        <begin position="148"/>
        <end position="166"/>
    </location>
</feature>
<evidence type="ECO:0000256" key="5">
    <source>
        <dbReference type="SAM" id="Phobius"/>
    </source>
</evidence>
<keyword evidence="4 5" id="KW-0472">Membrane</keyword>
<dbReference type="EMBL" id="PQXL01000188">
    <property type="protein sequence ID" value="THV49568.1"/>
    <property type="molecule type" value="Genomic_DNA"/>
</dbReference>
<dbReference type="InterPro" id="IPR011701">
    <property type="entry name" value="MFS"/>
</dbReference>
<dbReference type="GO" id="GO:0005886">
    <property type="term" value="C:plasma membrane"/>
    <property type="evidence" value="ECO:0007669"/>
    <property type="project" value="TreeGrafter"/>
</dbReference>
<feature type="transmembrane region" description="Helical" evidence="5">
    <location>
        <begin position="178"/>
        <end position="197"/>
    </location>
</feature>
<feature type="transmembrane region" description="Helical" evidence="5">
    <location>
        <begin position="377"/>
        <end position="395"/>
    </location>
</feature>
<evidence type="ECO:0000256" key="4">
    <source>
        <dbReference type="ARBA" id="ARBA00023136"/>
    </source>
</evidence>
<evidence type="ECO:0008006" key="8">
    <source>
        <dbReference type="Google" id="ProtNLM"/>
    </source>
</evidence>
<dbReference type="PANTHER" id="PTHR23502:SF178">
    <property type="entry name" value="TRANSPORTER, PUTATIVE (AFU_ORTHOLOGUE AFUA_2G02040)-RELATED"/>
    <property type="match status" value="1"/>
</dbReference>
<dbReference type="Proteomes" id="UP000308671">
    <property type="component" value="Unassembled WGS sequence"/>
</dbReference>
<name>A0A4S8QWB1_9HELO</name>
<comment type="caution">
    <text evidence="6">The sequence shown here is derived from an EMBL/GenBank/DDBJ whole genome shotgun (WGS) entry which is preliminary data.</text>
</comment>
<keyword evidence="2 5" id="KW-0812">Transmembrane</keyword>
<dbReference type="AlphaFoldDB" id="A0A4S8QWB1"/>
<feature type="transmembrane region" description="Helical" evidence="5">
    <location>
        <begin position="318"/>
        <end position="337"/>
    </location>
</feature>
<organism evidence="6 7">
    <name type="scientific">Botrytis galanthina</name>
    <dbReference type="NCBI Taxonomy" id="278940"/>
    <lineage>
        <taxon>Eukaryota</taxon>
        <taxon>Fungi</taxon>
        <taxon>Dikarya</taxon>
        <taxon>Ascomycota</taxon>
        <taxon>Pezizomycotina</taxon>
        <taxon>Leotiomycetes</taxon>
        <taxon>Helotiales</taxon>
        <taxon>Sclerotiniaceae</taxon>
        <taxon>Botrytis</taxon>
    </lineage>
</organism>
<accession>A0A4S8QWB1</accession>
<dbReference type="PANTHER" id="PTHR23502">
    <property type="entry name" value="MAJOR FACILITATOR SUPERFAMILY"/>
    <property type="match status" value="1"/>
</dbReference>
<comment type="subcellular location">
    <subcellularLocation>
        <location evidence="1">Membrane</location>
        <topology evidence="1">Multi-pass membrane protein</topology>
    </subcellularLocation>
</comment>
<keyword evidence="7" id="KW-1185">Reference proteome</keyword>
<evidence type="ECO:0000256" key="1">
    <source>
        <dbReference type="ARBA" id="ARBA00004141"/>
    </source>
</evidence>
<feature type="transmembrane region" description="Helical" evidence="5">
    <location>
        <begin position="343"/>
        <end position="370"/>
    </location>
</feature>
<dbReference type="InterPro" id="IPR036259">
    <property type="entry name" value="MFS_trans_sf"/>
</dbReference>
<feature type="transmembrane region" description="Helical" evidence="5">
    <location>
        <begin position="88"/>
        <end position="107"/>
    </location>
</feature>
<keyword evidence="3 5" id="KW-1133">Transmembrane helix</keyword>
<dbReference type="SUPFAM" id="SSF103473">
    <property type="entry name" value="MFS general substrate transporter"/>
    <property type="match status" value="1"/>
</dbReference>
<sequence>MSTPNMSRVTIEDVPGTEYLIDGNHLTTSLPFQSLTEYIVDHSVDHYHSGGTSSNIVMIARPTTCGGDPLGFCNIFWIPAAKKLGNRFVFLTTTLICMCAGIWLGKFRGTGEWIGAMILNGLGTSAYQAVIQLSIFNMFFVHERGRMFAVYLFGQQLGSNLVLISGGSVADGPRWRRIQYIVGIIDGVVFLLLFFSFEETTFPRFLFSSIGTDRNRTVAPTTSGTGKEDLEMSNTKLSHSSTSAELPSSMFPGRTYLKTLTLDLFSDPYDFSSTTVGFLCFVTPIGSTIGYFTGVLSDHIVVFLARLNKGIKEPEMRLWTLTASFVYAAVGYMLYGWGAQTQASWVAVSIGLGALIAQQVGACTIATAYAMECFPGLAGELVVVLAMCSSMVNFAI</sequence>
<evidence type="ECO:0000313" key="6">
    <source>
        <dbReference type="EMBL" id="THV49568.1"/>
    </source>
</evidence>
<dbReference type="Pfam" id="PF07690">
    <property type="entry name" value="MFS_1"/>
    <property type="match status" value="1"/>
</dbReference>
<gene>
    <name evidence="6" type="ORF">BGAL_0188g00020</name>
</gene>
<dbReference type="Gene3D" id="1.20.1250.20">
    <property type="entry name" value="MFS general substrate transporter like domains"/>
    <property type="match status" value="1"/>
</dbReference>
<reference evidence="6 7" key="1">
    <citation type="submission" date="2017-12" db="EMBL/GenBank/DDBJ databases">
        <title>Comparative genomics of Botrytis spp.</title>
        <authorList>
            <person name="Valero-Jimenez C.A."/>
            <person name="Tapia P."/>
            <person name="Veloso J."/>
            <person name="Silva-Moreno E."/>
            <person name="Staats M."/>
            <person name="Valdes J.H."/>
            <person name="Van Kan J.A.L."/>
        </authorList>
    </citation>
    <scope>NUCLEOTIDE SEQUENCE [LARGE SCALE GENOMIC DNA]</scope>
    <source>
        <strain evidence="6 7">MUCL435</strain>
    </source>
</reference>
<evidence type="ECO:0000256" key="2">
    <source>
        <dbReference type="ARBA" id="ARBA00022692"/>
    </source>
</evidence>